<evidence type="ECO:0000256" key="7">
    <source>
        <dbReference type="PROSITE-ProRule" id="PRU01379"/>
    </source>
</evidence>
<sequence length="381" mass="41664">MPEAPHAGATRMIRPITGRHRKFNEEYFKALPTRVLKKSSCIFAGSALLLGLGLAPANAVGEGPNHNGNETVNTSILHTHESMAAELRKQDAKQSAMELEVIGHSAKGRELFLAKYLSDPANPTIMFLTQQHGNEQLTTEGALEVIKHLGTGRMAKVLEDVNILVVPMLNPDGAMGDVDFPLDDYIASGDRHLTRYNANNVDINRDHVAKTQPEIQALHNNVLSAYDIDYMIDLHHQGTRSAVDGKLVSGSILYPTTEDVSEEVREGSKRLGAVVYQNVDPTGWGHLGKYVGGTANTIARNGIAAEYGISTLLFEMRGMSDHYRSDYVLGQKPNGYLRQQTILTLESTIKAVADGSVETMDTSFWDSLPEQASLPGEENDE</sequence>
<dbReference type="Pfam" id="PF00246">
    <property type="entry name" value="Peptidase_M14"/>
    <property type="match status" value="1"/>
</dbReference>
<evidence type="ECO:0000313" key="9">
    <source>
        <dbReference type="EMBL" id="CBT77415.1"/>
    </source>
</evidence>
<dbReference type="Gene3D" id="3.40.630.10">
    <property type="entry name" value="Zn peptidases"/>
    <property type="match status" value="1"/>
</dbReference>
<dbReference type="EMBL" id="FQ311875">
    <property type="protein sequence ID" value="CBT77415.1"/>
    <property type="molecule type" value="Genomic_DNA"/>
</dbReference>
<dbReference type="Proteomes" id="UP000006878">
    <property type="component" value="Chromosome"/>
</dbReference>
<dbReference type="PANTHER" id="PTHR11705">
    <property type="entry name" value="PROTEASE FAMILY M14 CARBOXYPEPTIDASE A,B"/>
    <property type="match status" value="1"/>
</dbReference>
<keyword evidence="10" id="KW-1185">Reference proteome</keyword>
<dbReference type="PANTHER" id="PTHR11705:SF143">
    <property type="entry name" value="SLL0236 PROTEIN"/>
    <property type="match status" value="1"/>
</dbReference>
<proteinExistence type="inferred from homology"/>
<dbReference type="InterPro" id="IPR000834">
    <property type="entry name" value="Peptidase_M14"/>
</dbReference>
<reference evidence="10" key="2">
    <citation type="submission" date="2010-07" db="EMBL/GenBank/DDBJ databases">
        <title>Complete genome sequence of Arthrobacter arilaitensis (strain DSM 16368 / CIP 108037 / JCM 13566 / Re117).</title>
        <authorList>
            <person name="Genoscope."/>
        </authorList>
    </citation>
    <scope>NUCLEOTIDE SEQUENCE [LARGE SCALE GENOMIC DNA]</scope>
    <source>
        <strain evidence="10">DSM 16368 / CIP 108037 / IAM 15318 / JCM 13566 / Re117</strain>
    </source>
</reference>
<evidence type="ECO:0000256" key="4">
    <source>
        <dbReference type="ARBA" id="ARBA00022801"/>
    </source>
</evidence>
<comment type="cofactor">
    <cofactor evidence="1">
        <name>Zn(2+)</name>
        <dbReference type="ChEBI" id="CHEBI:29105"/>
    </cofactor>
</comment>
<protein>
    <submittedName>
        <fullName evidence="9">Carboxypeptidase</fullName>
    </submittedName>
</protein>
<reference evidence="10" key="1">
    <citation type="journal article" date="2010" name="PLoS ONE">
        <title>The Arthrobacter arilaitensis Re117 genome sequence reveals its genetic adaptation to the surface of cheese.</title>
        <authorList>
            <person name="Monnet C."/>
            <person name="Loux V."/>
            <person name="Gibrat J.F."/>
            <person name="Spinnler E."/>
            <person name="Barbe V."/>
            <person name="Vacherie B."/>
            <person name="Gavory F."/>
            <person name="Gourbeyre E."/>
            <person name="Siguier P."/>
            <person name="Chandler M."/>
            <person name="Elleuch R."/>
            <person name="Irlinger F."/>
            <person name="Vallaeys T."/>
        </authorList>
    </citation>
    <scope>NUCLEOTIDE SEQUENCE</scope>
    <source>
        <strain evidence="10">DSM 16368 / CIP 108037 / IAM 15318 / JCM 13566 / Re117</strain>
    </source>
</reference>
<keyword evidence="3" id="KW-0645">Protease</keyword>
<comment type="similarity">
    <text evidence="2 7">Belongs to the peptidase M14 family.</text>
</comment>
<keyword evidence="6" id="KW-0482">Metalloprotease</keyword>
<feature type="domain" description="Peptidase M14" evidence="8">
    <location>
        <begin position="76"/>
        <end position="381"/>
    </location>
</feature>
<dbReference type="SMART" id="SM00631">
    <property type="entry name" value="Zn_pept"/>
    <property type="match status" value="1"/>
</dbReference>
<evidence type="ECO:0000256" key="6">
    <source>
        <dbReference type="ARBA" id="ARBA00023049"/>
    </source>
</evidence>
<keyword evidence="4" id="KW-0378">Hydrolase</keyword>
<organism evidence="9 10">
    <name type="scientific">Glutamicibacter arilaitensis (strain DSM 16368 / CIP 108037 / IAM 15318 / JCM 13566 / NCIMB 14258 / Re117)</name>
    <name type="common">Arthrobacter arilaitensis</name>
    <dbReference type="NCBI Taxonomy" id="861360"/>
    <lineage>
        <taxon>Bacteria</taxon>
        <taxon>Bacillati</taxon>
        <taxon>Actinomycetota</taxon>
        <taxon>Actinomycetes</taxon>
        <taxon>Micrococcales</taxon>
        <taxon>Micrococcaceae</taxon>
        <taxon>Glutamicibacter</taxon>
    </lineage>
</organism>
<keyword evidence="5" id="KW-0862">Zinc</keyword>
<dbReference type="PROSITE" id="PS52035">
    <property type="entry name" value="PEPTIDASE_M14"/>
    <property type="match status" value="1"/>
</dbReference>
<accession>A0ABP1U5Z3</accession>
<name>A0ABP1U5Z3_GLUAR</name>
<dbReference type="SUPFAM" id="SSF53187">
    <property type="entry name" value="Zn-dependent exopeptidases"/>
    <property type="match status" value="1"/>
</dbReference>
<evidence type="ECO:0000256" key="1">
    <source>
        <dbReference type="ARBA" id="ARBA00001947"/>
    </source>
</evidence>
<keyword evidence="9" id="KW-0121">Carboxypeptidase</keyword>
<evidence type="ECO:0000256" key="3">
    <source>
        <dbReference type="ARBA" id="ARBA00022670"/>
    </source>
</evidence>
<comment type="caution">
    <text evidence="7">Lacks conserved residue(s) required for the propagation of feature annotation.</text>
</comment>
<evidence type="ECO:0000259" key="8">
    <source>
        <dbReference type="PROSITE" id="PS52035"/>
    </source>
</evidence>
<evidence type="ECO:0000256" key="2">
    <source>
        <dbReference type="ARBA" id="ARBA00005988"/>
    </source>
</evidence>
<dbReference type="GO" id="GO:0004180">
    <property type="term" value="F:carboxypeptidase activity"/>
    <property type="evidence" value="ECO:0007669"/>
    <property type="project" value="UniProtKB-KW"/>
</dbReference>
<gene>
    <name evidence="9" type="ordered locus">AARI_32140</name>
</gene>
<evidence type="ECO:0000256" key="5">
    <source>
        <dbReference type="ARBA" id="ARBA00022833"/>
    </source>
</evidence>
<evidence type="ECO:0000313" key="10">
    <source>
        <dbReference type="Proteomes" id="UP000006878"/>
    </source>
</evidence>